<dbReference type="Gene3D" id="1.10.10.10">
    <property type="entry name" value="Winged helix-like DNA-binding domain superfamily/Winged helix DNA-binding domain"/>
    <property type="match status" value="1"/>
</dbReference>
<proteinExistence type="predicted"/>
<name>A0A1G7J2K4_9RHOB</name>
<evidence type="ECO:0000313" key="2">
    <source>
        <dbReference type="EMBL" id="SDF19106.1"/>
    </source>
</evidence>
<dbReference type="STRING" id="282683.SAMN04488105_11457"/>
<dbReference type="InterPro" id="IPR036388">
    <property type="entry name" value="WH-like_DNA-bd_sf"/>
</dbReference>
<feature type="coiled-coil region" evidence="1">
    <location>
        <begin position="35"/>
        <end position="62"/>
    </location>
</feature>
<dbReference type="EMBL" id="FNAV01000014">
    <property type="protein sequence ID" value="SDF19106.1"/>
    <property type="molecule type" value="Genomic_DNA"/>
</dbReference>
<evidence type="ECO:0000313" key="3">
    <source>
        <dbReference type="Proteomes" id="UP000198994"/>
    </source>
</evidence>
<dbReference type="Proteomes" id="UP000198994">
    <property type="component" value="Unassembled WGS sequence"/>
</dbReference>
<protein>
    <submittedName>
        <fullName evidence="2">Putative transposase</fullName>
    </submittedName>
</protein>
<sequence length="77" mass="8309">MSITAKIGSAPQTLNEWVKKAEVDSGKRAGIPPDMAEKMKALERENRELRQANEILRKASAYFAMIEGSSGIASSAA</sequence>
<gene>
    <name evidence="2" type="ORF">SAMN04488105_11457</name>
</gene>
<accession>A0A1G7J2K4</accession>
<keyword evidence="3" id="KW-1185">Reference proteome</keyword>
<evidence type="ECO:0000256" key="1">
    <source>
        <dbReference type="SAM" id="Coils"/>
    </source>
</evidence>
<dbReference type="AlphaFoldDB" id="A0A1G7J2K4"/>
<dbReference type="InterPro" id="IPR009057">
    <property type="entry name" value="Homeodomain-like_sf"/>
</dbReference>
<dbReference type="SUPFAM" id="SSF46689">
    <property type="entry name" value="Homeodomain-like"/>
    <property type="match status" value="1"/>
</dbReference>
<reference evidence="3" key="1">
    <citation type="submission" date="2016-10" db="EMBL/GenBank/DDBJ databases">
        <authorList>
            <person name="Varghese N."/>
            <person name="Submissions S."/>
        </authorList>
    </citation>
    <scope>NUCLEOTIDE SEQUENCE [LARGE SCALE GENOMIC DNA]</scope>
    <source>
        <strain evidence="3">DSM 10146</strain>
    </source>
</reference>
<keyword evidence="1" id="KW-0175">Coiled coil</keyword>
<organism evidence="2 3">
    <name type="scientific">Salipiger thiooxidans</name>
    <dbReference type="NCBI Taxonomy" id="282683"/>
    <lineage>
        <taxon>Bacteria</taxon>
        <taxon>Pseudomonadati</taxon>
        <taxon>Pseudomonadota</taxon>
        <taxon>Alphaproteobacteria</taxon>
        <taxon>Rhodobacterales</taxon>
        <taxon>Roseobacteraceae</taxon>
        <taxon>Salipiger</taxon>
    </lineage>
</organism>